<evidence type="ECO:0000313" key="2">
    <source>
        <dbReference type="EMBL" id="MUL36163.1"/>
    </source>
</evidence>
<dbReference type="EMBL" id="NAPY01000008">
    <property type="protein sequence ID" value="MUL36163.1"/>
    <property type="molecule type" value="Genomic_DNA"/>
</dbReference>
<dbReference type="CDD" id="cd08866">
    <property type="entry name" value="SRPBCC_11"/>
    <property type="match status" value="1"/>
</dbReference>
<dbReference type="RefSeq" id="WP_105220890.1">
    <property type="nucleotide sequence ID" value="NZ_CAWNSU010000074.1"/>
</dbReference>
<reference evidence="2 3" key="1">
    <citation type="journal article" date="2019" name="Front. Microbiol.">
        <title>Genomic Features for Desiccation Tolerance and Sugar Biosynthesis in the Extremophile Gloeocapsopsis sp. UTEX B3054.</title>
        <authorList>
            <person name="Urrejola C."/>
            <person name="Alcorta J."/>
            <person name="Salas L."/>
            <person name="Vasquez M."/>
            <person name="Polz M.F."/>
            <person name="Vicuna R."/>
            <person name="Diez B."/>
        </authorList>
    </citation>
    <scope>NUCLEOTIDE SEQUENCE [LARGE SCALE GENOMIC DNA]</scope>
    <source>
        <strain evidence="2 3">1H9</strain>
    </source>
</reference>
<dbReference type="AlphaFoldDB" id="A0A6N8FSU5"/>
<dbReference type="SUPFAM" id="SSF55961">
    <property type="entry name" value="Bet v1-like"/>
    <property type="match status" value="1"/>
</dbReference>
<protein>
    <submittedName>
        <fullName evidence="2">Cyclase</fullName>
    </submittedName>
</protein>
<dbReference type="Proteomes" id="UP000441797">
    <property type="component" value="Unassembled WGS sequence"/>
</dbReference>
<organism evidence="2 3">
    <name type="scientific">Gloeocapsopsis dulcis AAB1 = 1H9</name>
    <dbReference type="NCBI Taxonomy" id="1433147"/>
    <lineage>
        <taxon>Bacteria</taxon>
        <taxon>Bacillati</taxon>
        <taxon>Cyanobacteriota</taxon>
        <taxon>Cyanophyceae</taxon>
        <taxon>Oscillatoriophycideae</taxon>
        <taxon>Chroococcales</taxon>
        <taxon>Chroococcaceae</taxon>
        <taxon>Gloeocapsopsis</taxon>
        <taxon>Gloeocapsopsis dulcis</taxon>
    </lineage>
</organism>
<feature type="domain" description="Coenzyme Q-binding protein COQ10 START" evidence="1">
    <location>
        <begin position="54"/>
        <end position="182"/>
    </location>
</feature>
<name>A0A6N8FSU5_9CHRO</name>
<evidence type="ECO:0000259" key="1">
    <source>
        <dbReference type="Pfam" id="PF03364"/>
    </source>
</evidence>
<comment type="caution">
    <text evidence="2">The sequence shown here is derived from an EMBL/GenBank/DDBJ whole genome shotgun (WGS) entry which is preliminary data.</text>
</comment>
<dbReference type="PANTHER" id="PTHR34060:SF1">
    <property type="entry name" value="POLYKETIDE CYCLASE _ DEHYDRASE AND LIPID TRANSPORT PROTEIN"/>
    <property type="match status" value="1"/>
</dbReference>
<dbReference type="PANTHER" id="PTHR34060">
    <property type="entry name" value="POLYKETIDE CYCLASE / DEHYDRASE AND LIPID TRANSPORT PROTEIN"/>
    <property type="match status" value="1"/>
</dbReference>
<proteinExistence type="predicted"/>
<dbReference type="InterPro" id="IPR005031">
    <property type="entry name" value="COQ10_START"/>
</dbReference>
<evidence type="ECO:0000313" key="3">
    <source>
        <dbReference type="Proteomes" id="UP000441797"/>
    </source>
</evidence>
<sequence length="195" mass="22289">MTQHNPNLELVSNTAALNDATSNLGATEALLQAVEVRTERLAERHRRISARIQIPHTIEQVWQVLTDYETLADFIPNLARSHRLEHPAGGIRLEQVGTQRLLNFNFSARVILDLEEKFPQEINFQMVEGDFKDFSGHWCLQPCSLADQAGTNLEYIVQILPKRTMPISVIERRLSRDMQINLVAIHQRVVKLFTA</sequence>
<keyword evidence="3" id="KW-1185">Reference proteome</keyword>
<gene>
    <name evidence="2" type="ORF">BWI75_07335</name>
</gene>
<dbReference type="InterPro" id="IPR023393">
    <property type="entry name" value="START-like_dom_sf"/>
</dbReference>
<dbReference type="Gene3D" id="3.30.530.20">
    <property type="match status" value="1"/>
</dbReference>
<accession>A0A6N8FSU5</accession>
<dbReference type="Pfam" id="PF03364">
    <property type="entry name" value="Polyketide_cyc"/>
    <property type="match status" value="1"/>
</dbReference>